<evidence type="ECO:0000313" key="8">
    <source>
        <dbReference type="EMBL" id="MBN7769718.1"/>
    </source>
</evidence>
<keyword evidence="2" id="KW-1003">Cell membrane</keyword>
<comment type="subcellular location">
    <subcellularLocation>
        <location evidence="1">Cell inner membrane</location>
    </subcellularLocation>
</comment>
<evidence type="ECO:0000313" key="9">
    <source>
        <dbReference type="Proteomes" id="UP000664344"/>
    </source>
</evidence>
<gene>
    <name evidence="8" type="ORF">JYP53_07375</name>
</gene>
<keyword evidence="6 7" id="KW-0472">Membrane</keyword>
<dbReference type="InterPro" id="IPR007498">
    <property type="entry name" value="PqiA-like"/>
</dbReference>
<accession>A0ABS3BD32</accession>
<reference evidence="8 9" key="1">
    <citation type="submission" date="2021-02" db="EMBL/GenBank/DDBJ databases">
        <title>PHA producing bacteria isolated from coastal sediment in Guangdong, Shenzhen.</title>
        <authorList>
            <person name="Zheng W."/>
            <person name="Yu S."/>
            <person name="Huang Y."/>
        </authorList>
    </citation>
    <scope>NUCLEOTIDE SEQUENCE [LARGE SCALE GENOMIC DNA]</scope>
    <source>
        <strain evidence="8 9">TN21-5</strain>
    </source>
</reference>
<keyword evidence="9" id="KW-1185">Reference proteome</keyword>
<sequence length="204" mass="22107">MPQTARSAGKVGCSVCHKVNPGSLAQCSQCGSRLYSRIPHSLQRTYALTLVAIVLYIPANLLPITYTVYLGASGPSTIFGGVVTLWQMGSVGIALVIFVASVFVPVAKLAILLYLCEVVRRQRIGNPHKVAFLYRLTEFIGRWSMIDVFVVAILVALVKLGNIISFYPGPAALSFAGVVIVTMVAAAQFDPRLLWDVSEKSNYE</sequence>
<organism evidence="8 9">
    <name type="scientific">Marinobacter daepoensis</name>
    <dbReference type="NCBI Taxonomy" id="262077"/>
    <lineage>
        <taxon>Bacteria</taxon>
        <taxon>Pseudomonadati</taxon>
        <taxon>Pseudomonadota</taxon>
        <taxon>Gammaproteobacteria</taxon>
        <taxon>Pseudomonadales</taxon>
        <taxon>Marinobacteraceae</taxon>
        <taxon>Marinobacter</taxon>
    </lineage>
</organism>
<feature type="transmembrane region" description="Helical" evidence="7">
    <location>
        <begin position="46"/>
        <end position="69"/>
    </location>
</feature>
<feature type="transmembrane region" description="Helical" evidence="7">
    <location>
        <begin position="136"/>
        <end position="158"/>
    </location>
</feature>
<protein>
    <submittedName>
        <fullName evidence="8">Paraquat-inducible protein A</fullName>
    </submittedName>
</protein>
<evidence type="ECO:0000256" key="2">
    <source>
        <dbReference type="ARBA" id="ARBA00022475"/>
    </source>
</evidence>
<feature type="transmembrane region" description="Helical" evidence="7">
    <location>
        <begin position="89"/>
        <end position="115"/>
    </location>
</feature>
<dbReference type="PANTHER" id="PTHR30462:SF3">
    <property type="entry name" value="INTERMEMBRANE TRANSPORT PROTEIN PQIA"/>
    <property type="match status" value="1"/>
</dbReference>
<dbReference type="Proteomes" id="UP000664344">
    <property type="component" value="Unassembled WGS sequence"/>
</dbReference>
<feature type="transmembrane region" description="Helical" evidence="7">
    <location>
        <begin position="164"/>
        <end position="186"/>
    </location>
</feature>
<evidence type="ECO:0000256" key="3">
    <source>
        <dbReference type="ARBA" id="ARBA00022519"/>
    </source>
</evidence>
<dbReference type="EMBL" id="JAFKDB010000008">
    <property type="protein sequence ID" value="MBN7769718.1"/>
    <property type="molecule type" value="Genomic_DNA"/>
</dbReference>
<comment type="caution">
    <text evidence="8">The sequence shown here is derived from an EMBL/GenBank/DDBJ whole genome shotgun (WGS) entry which is preliminary data.</text>
</comment>
<evidence type="ECO:0000256" key="5">
    <source>
        <dbReference type="ARBA" id="ARBA00022989"/>
    </source>
</evidence>
<evidence type="ECO:0000256" key="6">
    <source>
        <dbReference type="ARBA" id="ARBA00023136"/>
    </source>
</evidence>
<dbReference type="InterPro" id="IPR051800">
    <property type="entry name" value="PqiA-PqiB_transport"/>
</dbReference>
<name>A0ABS3BD32_9GAMM</name>
<evidence type="ECO:0000256" key="7">
    <source>
        <dbReference type="SAM" id="Phobius"/>
    </source>
</evidence>
<evidence type="ECO:0000256" key="4">
    <source>
        <dbReference type="ARBA" id="ARBA00022692"/>
    </source>
</evidence>
<keyword evidence="4 7" id="KW-0812">Transmembrane</keyword>
<keyword evidence="5 7" id="KW-1133">Transmembrane helix</keyword>
<proteinExistence type="predicted"/>
<dbReference type="PANTHER" id="PTHR30462">
    <property type="entry name" value="INTERMEMBRANE TRANSPORT PROTEIN PQIB-RELATED"/>
    <property type="match status" value="1"/>
</dbReference>
<dbReference type="Pfam" id="PF04403">
    <property type="entry name" value="PqiA"/>
    <property type="match status" value="1"/>
</dbReference>
<keyword evidence="3" id="KW-0997">Cell inner membrane</keyword>
<evidence type="ECO:0000256" key="1">
    <source>
        <dbReference type="ARBA" id="ARBA00004533"/>
    </source>
</evidence>